<dbReference type="RefSeq" id="WP_122921490.1">
    <property type="nucleotide sequence ID" value="NZ_RHHQ01000028.1"/>
</dbReference>
<dbReference type="AlphaFoldDB" id="A0A3M8CV12"/>
<gene>
    <name evidence="1" type="ORF">EDM56_29440</name>
</gene>
<proteinExistence type="predicted"/>
<dbReference type="PANTHER" id="PTHR43460">
    <property type="entry name" value="METHYLTRANSFERASE"/>
    <property type="match status" value="1"/>
</dbReference>
<comment type="caution">
    <text evidence="1">The sequence shown here is derived from an EMBL/GenBank/DDBJ whole genome shotgun (WGS) entry which is preliminary data.</text>
</comment>
<evidence type="ECO:0008006" key="3">
    <source>
        <dbReference type="Google" id="ProtNLM"/>
    </source>
</evidence>
<evidence type="ECO:0000313" key="2">
    <source>
        <dbReference type="Proteomes" id="UP000271031"/>
    </source>
</evidence>
<dbReference type="Proteomes" id="UP000271031">
    <property type="component" value="Unassembled WGS sequence"/>
</dbReference>
<dbReference type="PANTHER" id="PTHR43460:SF1">
    <property type="entry name" value="METHYLTRANSFERASE TYPE 11 DOMAIN-CONTAINING PROTEIN"/>
    <property type="match status" value="1"/>
</dbReference>
<accession>A0A3M8CV12</accession>
<organism evidence="1 2">
    <name type="scientific">Brevibacillus fluminis</name>
    <dbReference type="NCBI Taxonomy" id="511487"/>
    <lineage>
        <taxon>Bacteria</taxon>
        <taxon>Bacillati</taxon>
        <taxon>Bacillota</taxon>
        <taxon>Bacilli</taxon>
        <taxon>Bacillales</taxon>
        <taxon>Paenibacillaceae</taxon>
        <taxon>Brevibacillus</taxon>
    </lineage>
</organism>
<keyword evidence="2" id="KW-1185">Reference proteome</keyword>
<dbReference type="InterPro" id="IPR052939">
    <property type="entry name" value="23S_rRNA_MeTrnsfrase_RlmA"/>
</dbReference>
<name>A0A3M8CV12_9BACL</name>
<sequence length="105" mass="12214">MARSLGDAIQALQKNEKDYAHWNLAFTVEQLEAAGFRIVEQMEEFPASRYYDTGAIVYYLKAIPWQVPDFTVERYLDALCDIQERIEADSHIDIPSHRFFIVAQN</sequence>
<reference evidence="1 2" key="1">
    <citation type="submission" date="2018-10" db="EMBL/GenBank/DDBJ databases">
        <title>Phylogenomics of Brevibacillus.</title>
        <authorList>
            <person name="Dunlap C."/>
        </authorList>
    </citation>
    <scope>NUCLEOTIDE SEQUENCE [LARGE SCALE GENOMIC DNA]</scope>
    <source>
        <strain evidence="1 2">JCM 15716</strain>
    </source>
</reference>
<dbReference type="EMBL" id="RHHQ01000028">
    <property type="protein sequence ID" value="RNB79640.1"/>
    <property type="molecule type" value="Genomic_DNA"/>
</dbReference>
<dbReference type="OrthoDB" id="9795864at2"/>
<protein>
    <recommendedName>
        <fullName evidence="3">Methyltransferase</fullName>
    </recommendedName>
</protein>
<evidence type="ECO:0000313" key="1">
    <source>
        <dbReference type="EMBL" id="RNB79640.1"/>
    </source>
</evidence>